<accession>A0A2A2SGF6</accession>
<dbReference type="EMBL" id="NSLI01000003">
    <property type="protein sequence ID" value="PAX08101.1"/>
    <property type="molecule type" value="Genomic_DNA"/>
</dbReference>
<gene>
    <name evidence="1" type="ORF">CKY28_10970</name>
</gene>
<organism evidence="1 2">
    <name type="scientific">Sphingomonas lenta</name>
    <dbReference type="NCBI Taxonomy" id="1141887"/>
    <lineage>
        <taxon>Bacteria</taxon>
        <taxon>Pseudomonadati</taxon>
        <taxon>Pseudomonadota</taxon>
        <taxon>Alphaproteobacteria</taxon>
        <taxon>Sphingomonadales</taxon>
        <taxon>Sphingomonadaceae</taxon>
        <taxon>Sphingomonas</taxon>
    </lineage>
</organism>
<dbReference type="AlphaFoldDB" id="A0A2A2SGF6"/>
<dbReference type="RefSeq" id="WP_095998343.1">
    <property type="nucleotide sequence ID" value="NZ_NSLI01000003.1"/>
</dbReference>
<proteinExistence type="predicted"/>
<protein>
    <submittedName>
        <fullName evidence="1">Uncharacterized protein</fullName>
    </submittedName>
</protein>
<keyword evidence="2" id="KW-1185">Reference proteome</keyword>
<dbReference type="Proteomes" id="UP000218151">
    <property type="component" value="Unassembled WGS sequence"/>
</dbReference>
<name>A0A2A2SGF6_9SPHN</name>
<dbReference type="OrthoDB" id="9800503at2"/>
<comment type="caution">
    <text evidence="1">The sequence shown here is derived from an EMBL/GenBank/DDBJ whole genome shotgun (WGS) entry which is preliminary data.</text>
</comment>
<evidence type="ECO:0000313" key="2">
    <source>
        <dbReference type="Proteomes" id="UP000218151"/>
    </source>
</evidence>
<sequence>MKMTVGEDQAQLDEAVAAAGRGERVTVTLQGESATVPESLLRTMARMRSTKGGKFSFERNEEVRRELGLDKREVSQEFLDMFDDPALSRRLLGLPDDWKAGPS</sequence>
<reference evidence="2" key="1">
    <citation type="submission" date="2017-09" db="EMBL/GenBank/DDBJ databases">
        <authorList>
            <person name="Feng G."/>
            <person name="Zhu H."/>
        </authorList>
    </citation>
    <scope>NUCLEOTIDE SEQUENCE [LARGE SCALE GENOMIC DNA]</scope>
    <source>
        <strain evidence="2">1PNM-20</strain>
    </source>
</reference>
<evidence type="ECO:0000313" key="1">
    <source>
        <dbReference type="EMBL" id="PAX08101.1"/>
    </source>
</evidence>